<comment type="caution">
    <text evidence="2">The sequence shown here is derived from an EMBL/GenBank/DDBJ whole genome shotgun (WGS) entry which is preliminary data.</text>
</comment>
<name>A0A9P6GMP3_9PLEO</name>
<evidence type="ECO:0000256" key="1">
    <source>
        <dbReference type="SAM" id="SignalP"/>
    </source>
</evidence>
<evidence type="ECO:0000313" key="3">
    <source>
        <dbReference type="Proteomes" id="UP000756921"/>
    </source>
</evidence>
<protein>
    <submittedName>
        <fullName evidence="2">Uncharacterized protein</fullName>
    </submittedName>
</protein>
<dbReference type="Proteomes" id="UP000756921">
    <property type="component" value="Unassembled WGS sequence"/>
</dbReference>
<accession>A0A9P6GMP3</accession>
<dbReference type="OrthoDB" id="10466748at2759"/>
<keyword evidence="1" id="KW-0732">Signal</keyword>
<feature type="chain" id="PRO_5040510530" evidence="1">
    <location>
        <begin position="20"/>
        <end position="44"/>
    </location>
</feature>
<feature type="signal peptide" evidence="1">
    <location>
        <begin position="1"/>
        <end position="19"/>
    </location>
</feature>
<reference evidence="2" key="1">
    <citation type="journal article" date="2020" name="Mol. Plant Microbe Interact.">
        <title>Genome Sequence of the Biocontrol Agent Coniothyrium minitans strain Conio (IMI 134523).</title>
        <authorList>
            <person name="Patel D."/>
            <person name="Shittu T.A."/>
            <person name="Baroncelli R."/>
            <person name="Muthumeenakshi S."/>
            <person name="Osborne T.H."/>
            <person name="Janganan T.K."/>
            <person name="Sreenivasaprasad S."/>
        </authorList>
    </citation>
    <scope>NUCLEOTIDE SEQUENCE</scope>
    <source>
        <strain evidence="2">Conio</strain>
    </source>
</reference>
<proteinExistence type="predicted"/>
<organism evidence="2 3">
    <name type="scientific">Paraphaeosphaeria minitans</name>
    <dbReference type="NCBI Taxonomy" id="565426"/>
    <lineage>
        <taxon>Eukaryota</taxon>
        <taxon>Fungi</taxon>
        <taxon>Dikarya</taxon>
        <taxon>Ascomycota</taxon>
        <taxon>Pezizomycotina</taxon>
        <taxon>Dothideomycetes</taxon>
        <taxon>Pleosporomycetidae</taxon>
        <taxon>Pleosporales</taxon>
        <taxon>Massarineae</taxon>
        <taxon>Didymosphaeriaceae</taxon>
        <taxon>Paraphaeosphaeria</taxon>
    </lineage>
</organism>
<gene>
    <name evidence="2" type="ORF">PMIN01_04688</name>
</gene>
<keyword evidence="3" id="KW-1185">Reference proteome</keyword>
<dbReference type="AlphaFoldDB" id="A0A9P6GMP3"/>
<evidence type="ECO:0000313" key="2">
    <source>
        <dbReference type="EMBL" id="KAF9736909.1"/>
    </source>
</evidence>
<dbReference type="EMBL" id="WJXW01000004">
    <property type="protein sequence ID" value="KAF9736909.1"/>
    <property type="molecule type" value="Genomic_DNA"/>
</dbReference>
<sequence>MQYQLFLALFSVLSAGVIAAPLAVPVDLDSVLIPIQADGGVDYS</sequence>